<dbReference type="Proteomes" id="UP000001319">
    <property type="component" value="Chromosome"/>
</dbReference>
<reference evidence="1 2" key="1">
    <citation type="journal article" date="2008" name="DNA Res.">
        <title>Complete genome sequence of Finegoldia magna, an anaerobic opportunistic pathogen.</title>
        <authorList>
            <person name="Goto T."/>
            <person name="Yamashita A."/>
            <person name="Hirakawa H."/>
            <person name="Matsutani M."/>
            <person name="Todo K."/>
            <person name="Ohshima K."/>
            <person name="Toh H."/>
            <person name="Miyamoto K."/>
            <person name="Kuhara S."/>
            <person name="Hattori M."/>
            <person name="Shimizu T."/>
            <person name="Akimoto S."/>
        </authorList>
    </citation>
    <scope>NUCLEOTIDE SEQUENCE [LARGE SCALE GENOMIC DNA]</scope>
    <source>
        <strain evidence="2">ATCC 29328 / DSM 20472 / WAL 2508</strain>
    </source>
</reference>
<dbReference type="HOGENOM" id="CLU_563548_0_0_9"/>
<dbReference type="Gene3D" id="3.90.226.10">
    <property type="entry name" value="2-enoyl-CoA Hydratase, Chain A, domain 1"/>
    <property type="match status" value="1"/>
</dbReference>
<evidence type="ECO:0000313" key="2">
    <source>
        <dbReference type="Proteomes" id="UP000001319"/>
    </source>
</evidence>
<keyword evidence="2" id="KW-1185">Reference proteome</keyword>
<dbReference type="eggNOG" id="COG0793">
    <property type="taxonomic scope" value="Bacteria"/>
</dbReference>
<gene>
    <name evidence="1" type="ordered locus">FMG_1190</name>
</gene>
<proteinExistence type="predicted"/>
<accession>B0S2L8</accession>
<dbReference type="AlphaFoldDB" id="B0S2L8"/>
<name>B0S2L8_FINM2</name>
<evidence type="ECO:0000313" key="1">
    <source>
        <dbReference type="EMBL" id="BAG08608.1"/>
    </source>
</evidence>
<organism evidence="1 2">
    <name type="scientific">Finegoldia magna (strain ATCC 29328 / DSM 20472 / WAL 2508)</name>
    <name type="common">Peptostreptococcus magnus</name>
    <dbReference type="NCBI Taxonomy" id="334413"/>
    <lineage>
        <taxon>Bacteria</taxon>
        <taxon>Bacillati</taxon>
        <taxon>Bacillota</taxon>
        <taxon>Tissierellia</taxon>
        <taxon>Tissierellales</taxon>
        <taxon>Peptoniphilaceae</taxon>
        <taxon>Finegoldia</taxon>
    </lineage>
</organism>
<dbReference type="InterPro" id="IPR029045">
    <property type="entry name" value="ClpP/crotonase-like_dom_sf"/>
</dbReference>
<protein>
    <submittedName>
        <fullName evidence="1">Uncharacterized protein</fullName>
    </submittedName>
</protein>
<sequence>MCSRIIIKVMDMFQRQTLSKKIKLVVIMIFFITTTSFVSQDEIITTSQQDLIDLNNTNNIEEYDSSVIKGNNPISSEKYKNQVRNIRDFMNDNHVYYEAQNIDEITNSYNKLLNDSENKTALDLSLDLMKVISKYKQGHVSLNTVYTARPSVFIQKSNGKYYIIGTTDQYKKLIGSEVISINNIKIKDVLNRLEDYAIGENESFRNLTKNSLLNNHEILKKENVMTEKKNIYELKTGDKIIKLDIPFEESKDFIVSKLKINGIKTNLISFNTKTDKNEKYNIIKPLTLTVDKNKLHYIETKEDNLILRYNSCTENDNYKIEKFTKDVCDKLDSNKFSNIIIDLRYNSGGNSSYIFNIFSKMMAYQGSNPKTKIKVLVSDGTYSAAGDCALLFLKNFHNVEVIGKDSGFPVLTSAGNVEYAYTRDTYIGINYCTTVFRQHYENVDSYLFNYMNFDFDRNTMTPDFHAEKSFADYMIGNDPAMNYALRDEGDNFLINKIKNLKR</sequence>
<dbReference type="EMBL" id="AP008971">
    <property type="protein sequence ID" value="BAG08608.1"/>
    <property type="molecule type" value="Genomic_DNA"/>
</dbReference>
<dbReference type="STRING" id="334413.FMG_1190"/>
<dbReference type="SUPFAM" id="SSF52096">
    <property type="entry name" value="ClpP/crotonase"/>
    <property type="match status" value="1"/>
</dbReference>
<dbReference type="KEGG" id="fma:FMG_1190"/>